<dbReference type="PROSITE" id="PS50839">
    <property type="entry name" value="CHASE"/>
    <property type="match status" value="1"/>
</dbReference>
<gene>
    <name evidence="15" type="ORF">QSG27_25485</name>
</gene>
<dbReference type="InterPro" id="IPR004358">
    <property type="entry name" value="Sig_transdc_His_kin-like_C"/>
</dbReference>
<evidence type="ECO:0000313" key="16">
    <source>
        <dbReference type="Proteomes" id="UP001227317"/>
    </source>
</evidence>
<dbReference type="InterPro" id="IPR000700">
    <property type="entry name" value="PAS-assoc_C"/>
</dbReference>
<dbReference type="PROSITE" id="PS50113">
    <property type="entry name" value="PAC"/>
    <property type="match status" value="1"/>
</dbReference>
<dbReference type="SUPFAM" id="SSF47384">
    <property type="entry name" value="Homodimeric domain of signal transducing histidine kinase"/>
    <property type="match status" value="1"/>
</dbReference>
<keyword evidence="10 11" id="KW-0472">Membrane</keyword>
<dbReference type="InterPro" id="IPR036890">
    <property type="entry name" value="HATPase_C_sf"/>
</dbReference>
<evidence type="ECO:0000256" key="6">
    <source>
        <dbReference type="ARBA" id="ARBA00022692"/>
    </source>
</evidence>
<dbReference type="SUPFAM" id="SSF55874">
    <property type="entry name" value="ATPase domain of HSP90 chaperone/DNA topoisomerase II/histidine kinase"/>
    <property type="match status" value="1"/>
</dbReference>
<evidence type="ECO:0000259" key="12">
    <source>
        <dbReference type="PROSITE" id="PS50109"/>
    </source>
</evidence>
<dbReference type="InterPro" id="IPR003594">
    <property type="entry name" value="HATPase_dom"/>
</dbReference>
<dbReference type="SMART" id="SM00388">
    <property type="entry name" value="HisKA"/>
    <property type="match status" value="1"/>
</dbReference>
<dbReference type="Gene3D" id="3.30.450.350">
    <property type="entry name" value="CHASE domain"/>
    <property type="match status" value="1"/>
</dbReference>
<comment type="subcellular location">
    <subcellularLocation>
        <location evidence="2">Membrane</location>
    </subcellularLocation>
</comment>
<dbReference type="Pfam" id="PF02518">
    <property type="entry name" value="HATPase_c"/>
    <property type="match status" value="1"/>
</dbReference>
<keyword evidence="4" id="KW-0597">Phosphoprotein</keyword>
<evidence type="ECO:0000256" key="3">
    <source>
        <dbReference type="ARBA" id="ARBA00012438"/>
    </source>
</evidence>
<dbReference type="InterPro" id="IPR000014">
    <property type="entry name" value="PAS"/>
</dbReference>
<reference evidence="15 16" key="1">
    <citation type="submission" date="2023-06" db="EMBL/GenBank/DDBJ databases">
        <title>Azospirillum isscasensis sp.nov, a bacterium isolated from rhizosphere soil of rice.</title>
        <authorList>
            <person name="Wang H."/>
        </authorList>
    </citation>
    <scope>NUCLEOTIDE SEQUENCE [LARGE SCALE GENOMIC DNA]</scope>
    <source>
        <strain evidence="15 16">C340-1</strain>
    </source>
</reference>
<dbReference type="CDD" id="cd00075">
    <property type="entry name" value="HATPase"/>
    <property type="match status" value="1"/>
</dbReference>
<feature type="domain" description="PAC" evidence="13">
    <location>
        <begin position="451"/>
        <end position="503"/>
    </location>
</feature>
<keyword evidence="5" id="KW-0808">Transferase</keyword>
<dbReference type="NCBIfam" id="TIGR00229">
    <property type="entry name" value="sensory_box"/>
    <property type="match status" value="1"/>
</dbReference>
<dbReference type="InterPro" id="IPR050736">
    <property type="entry name" value="Sensor_HK_Regulatory"/>
</dbReference>
<evidence type="ECO:0000256" key="4">
    <source>
        <dbReference type="ARBA" id="ARBA00022553"/>
    </source>
</evidence>
<dbReference type="SMART" id="SM00387">
    <property type="entry name" value="HATPase_c"/>
    <property type="match status" value="1"/>
</dbReference>
<keyword evidence="8 11" id="KW-1133">Transmembrane helix</keyword>
<dbReference type="RefSeq" id="WP_306711122.1">
    <property type="nucleotide sequence ID" value="NZ_JAUJFI010000197.1"/>
</dbReference>
<dbReference type="InterPro" id="IPR042240">
    <property type="entry name" value="CHASE_sf"/>
</dbReference>
<feature type="domain" description="CHASE" evidence="14">
    <location>
        <begin position="101"/>
        <end position="260"/>
    </location>
</feature>
<evidence type="ECO:0000256" key="1">
    <source>
        <dbReference type="ARBA" id="ARBA00000085"/>
    </source>
</evidence>
<dbReference type="CDD" id="cd00082">
    <property type="entry name" value="HisKA"/>
    <property type="match status" value="1"/>
</dbReference>
<dbReference type="PANTHER" id="PTHR43711">
    <property type="entry name" value="TWO-COMPONENT HISTIDINE KINASE"/>
    <property type="match status" value="1"/>
</dbReference>
<comment type="caution">
    <text evidence="15">The sequence shown here is derived from an EMBL/GenBank/DDBJ whole genome shotgun (WGS) entry which is preliminary data.</text>
</comment>
<comment type="catalytic activity">
    <reaction evidence="1">
        <text>ATP + protein L-histidine = ADP + protein N-phospho-L-histidine.</text>
        <dbReference type="EC" id="2.7.13.3"/>
    </reaction>
</comment>
<dbReference type="EMBL" id="JAUJFI010000197">
    <property type="protein sequence ID" value="MDQ2106074.1"/>
    <property type="molecule type" value="Genomic_DNA"/>
</dbReference>
<name>A0ABU0WTL9_9PROT</name>
<protein>
    <recommendedName>
        <fullName evidence="3">histidine kinase</fullName>
        <ecNumber evidence="3">2.7.13.3</ecNumber>
    </recommendedName>
</protein>
<dbReference type="Proteomes" id="UP001227317">
    <property type="component" value="Unassembled WGS sequence"/>
</dbReference>
<feature type="domain" description="Histidine kinase" evidence="12">
    <location>
        <begin position="521"/>
        <end position="734"/>
    </location>
</feature>
<evidence type="ECO:0000256" key="10">
    <source>
        <dbReference type="ARBA" id="ARBA00023136"/>
    </source>
</evidence>
<dbReference type="Gene3D" id="3.30.565.10">
    <property type="entry name" value="Histidine kinase-like ATPase, C-terminal domain"/>
    <property type="match status" value="1"/>
</dbReference>
<evidence type="ECO:0000313" key="15">
    <source>
        <dbReference type="EMBL" id="MDQ2106074.1"/>
    </source>
</evidence>
<dbReference type="PANTHER" id="PTHR43711:SF1">
    <property type="entry name" value="HISTIDINE KINASE 1"/>
    <property type="match status" value="1"/>
</dbReference>
<accession>A0ABU0WTL9</accession>
<dbReference type="Pfam" id="PF03924">
    <property type="entry name" value="CHASE"/>
    <property type="match status" value="1"/>
</dbReference>
<dbReference type="Pfam" id="PF08448">
    <property type="entry name" value="PAS_4"/>
    <property type="match status" value="1"/>
</dbReference>
<dbReference type="Pfam" id="PF00512">
    <property type="entry name" value="HisKA"/>
    <property type="match status" value="1"/>
</dbReference>
<dbReference type="Gene3D" id="1.10.287.130">
    <property type="match status" value="1"/>
</dbReference>
<dbReference type="InterPro" id="IPR035965">
    <property type="entry name" value="PAS-like_dom_sf"/>
</dbReference>
<organism evidence="15 16">
    <name type="scientific">Azospirillum isscasi</name>
    <dbReference type="NCBI Taxonomy" id="3053926"/>
    <lineage>
        <taxon>Bacteria</taxon>
        <taxon>Pseudomonadati</taxon>
        <taxon>Pseudomonadota</taxon>
        <taxon>Alphaproteobacteria</taxon>
        <taxon>Rhodospirillales</taxon>
        <taxon>Azospirillaceae</taxon>
        <taxon>Azospirillum</taxon>
    </lineage>
</organism>
<dbReference type="EC" id="2.7.13.3" evidence="3"/>
<dbReference type="InterPro" id="IPR036097">
    <property type="entry name" value="HisK_dim/P_sf"/>
</dbReference>
<dbReference type="PROSITE" id="PS50109">
    <property type="entry name" value="HIS_KIN"/>
    <property type="match status" value="1"/>
</dbReference>
<dbReference type="SUPFAM" id="SSF55785">
    <property type="entry name" value="PYP-like sensor domain (PAS domain)"/>
    <property type="match status" value="1"/>
</dbReference>
<evidence type="ECO:0000256" key="5">
    <source>
        <dbReference type="ARBA" id="ARBA00022679"/>
    </source>
</evidence>
<dbReference type="PRINTS" id="PR00344">
    <property type="entry name" value="BCTRLSENSOR"/>
</dbReference>
<evidence type="ECO:0000256" key="11">
    <source>
        <dbReference type="SAM" id="Phobius"/>
    </source>
</evidence>
<evidence type="ECO:0000259" key="13">
    <source>
        <dbReference type="PROSITE" id="PS50113"/>
    </source>
</evidence>
<dbReference type="InterPro" id="IPR006189">
    <property type="entry name" value="CHASE_dom"/>
</dbReference>
<evidence type="ECO:0000259" key="14">
    <source>
        <dbReference type="PROSITE" id="PS50839"/>
    </source>
</evidence>
<sequence>MVLLDRRRRGSFAVPVLVAAGLTLTFGAFFQMRAANREAERTRLERQIVQFHDALTERIGSHTLLLRTLRAAFSDPHPAHPHPVARDGFAGAVRPMMPLYPGLWSVAWVRRVPPADVPALEAAMRAAGRRDFTVHDAEEADGSFAGLSPETPQGDLFVNTLMEPERGGAFGQGVNILSLPNRAEVLARACASGDVAATEALPPRVRGEAGRSIGLYLPVYNRPVDGLDGADRCAEVAGYIASVFGITHLLEEAGERVNGLRGAVHLLDGAPGNGGRILASRDFTEGFASREGALFSDVRKDGETVLERDLAVGGRRWTLVLAAPPEPRLSPVDYPAWIVLVMGLLLTGALAGYTRREAQAKRHLVTEARARAAMARALRESEERFRMALRHSRVAVFSLDRNLRYMWMYNPQTARTAESFIGRTNADLHAPDDAARLDAVKRAVLDNGVGARQEVRIRAESGAVQVFDLIVEPLRDEAGAVSGVICAAIDISEGVRIREALAEAHAEAERANRAKSRFLAAASHDLRQPFQAMSLFHHILSARLSDSKQLEVASKLGEAIAAGNTLLNTLLDTSALEAGNVKPRPAVFPLQDITDRLTREFAEQAASKGMALRMVPTSACVLSDPVLLERMVRNLLVNALRYAGNGTILLGCRRRGGHVLVEVWDTGPGIPADQLKLIFDDFYRCGTDQPDGGRGLGLGLSIVRRTAHILGHQVDVRSRVGKGTVFSIAILMVGDRHNPLPEQPAPSVASA</sequence>
<evidence type="ECO:0000256" key="7">
    <source>
        <dbReference type="ARBA" id="ARBA00022777"/>
    </source>
</evidence>
<keyword evidence="9" id="KW-0902">Two-component regulatory system</keyword>
<dbReference type="InterPro" id="IPR005467">
    <property type="entry name" value="His_kinase_dom"/>
</dbReference>
<keyword evidence="16" id="KW-1185">Reference proteome</keyword>
<dbReference type="CDD" id="cd00130">
    <property type="entry name" value="PAS"/>
    <property type="match status" value="1"/>
</dbReference>
<dbReference type="InterPro" id="IPR003661">
    <property type="entry name" value="HisK_dim/P_dom"/>
</dbReference>
<evidence type="ECO:0000256" key="9">
    <source>
        <dbReference type="ARBA" id="ARBA00023012"/>
    </source>
</evidence>
<proteinExistence type="predicted"/>
<dbReference type="InterPro" id="IPR013656">
    <property type="entry name" value="PAS_4"/>
</dbReference>
<dbReference type="SMART" id="SM01079">
    <property type="entry name" value="CHASE"/>
    <property type="match status" value="1"/>
</dbReference>
<feature type="transmembrane region" description="Helical" evidence="11">
    <location>
        <begin position="12"/>
        <end position="32"/>
    </location>
</feature>
<dbReference type="Gene3D" id="3.30.450.20">
    <property type="entry name" value="PAS domain"/>
    <property type="match status" value="1"/>
</dbReference>
<keyword evidence="7" id="KW-0418">Kinase</keyword>
<evidence type="ECO:0000256" key="2">
    <source>
        <dbReference type="ARBA" id="ARBA00004370"/>
    </source>
</evidence>
<keyword evidence="6 11" id="KW-0812">Transmembrane</keyword>
<evidence type="ECO:0000256" key="8">
    <source>
        <dbReference type="ARBA" id="ARBA00022989"/>
    </source>
</evidence>